<comment type="pathway">
    <text evidence="1">Carbohydrate degradation; pentose phosphate pathway.</text>
</comment>
<dbReference type="InterPro" id="IPR006115">
    <property type="entry name" value="6PGDH_NADP-bd"/>
</dbReference>
<dbReference type="PANTHER" id="PTHR11811">
    <property type="entry name" value="6-PHOSPHOGLUCONATE DEHYDROGENASE"/>
    <property type="match status" value="1"/>
</dbReference>
<evidence type="ECO:0000256" key="2">
    <source>
        <dbReference type="ARBA" id="ARBA00023002"/>
    </source>
</evidence>
<evidence type="ECO:0000313" key="5">
    <source>
        <dbReference type="Proteomes" id="UP000689967"/>
    </source>
</evidence>
<dbReference type="Proteomes" id="UP000689967">
    <property type="component" value="Unassembled WGS sequence"/>
</dbReference>
<evidence type="ECO:0000256" key="1">
    <source>
        <dbReference type="ARBA" id="ARBA00004959"/>
    </source>
</evidence>
<evidence type="ECO:0000259" key="3">
    <source>
        <dbReference type="SMART" id="SM01350"/>
    </source>
</evidence>
<keyword evidence="2" id="KW-0560">Oxidoreductase</keyword>
<reference evidence="4 5" key="1">
    <citation type="submission" date="2021-01" db="EMBL/GenBank/DDBJ databases">
        <title>Roseomonas sp. nov, a bacterium isolated from an oil production mixture in Yumen Oilfield.</title>
        <authorList>
            <person name="Wu D."/>
        </authorList>
    </citation>
    <scope>NUCLEOTIDE SEQUENCE [LARGE SCALE GENOMIC DNA]</scope>
    <source>
        <strain evidence="4 5">ROY-5-3</strain>
    </source>
</reference>
<accession>A0ABS6HB02</accession>
<proteinExistence type="predicted"/>
<protein>
    <submittedName>
        <fullName evidence="4">Decarboxylating 6-phosphogluconate dehydrogenase</fullName>
    </submittedName>
</protein>
<dbReference type="EMBL" id="JAERQM010000006">
    <property type="protein sequence ID" value="MBU8545884.1"/>
    <property type="molecule type" value="Genomic_DNA"/>
</dbReference>
<dbReference type="NCBIfam" id="NF007161">
    <property type="entry name" value="PRK09599.1"/>
    <property type="match status" value="1"/>
</dbReference>
<feature type="domain" description="6-phosphogluconate dehydrogenase C-terminal" evidence="3">
    <location>
        <begin position="186"/>
        <end position="324"/>
    </location>
</feature>
<dbReference type="SMART" id="SM01350">
    <property type="entry name" value="6PGD"/>
    <property type="match status" value="1"/>
</dbReference>
<comment type="caution">
    <text evidence="4">The sequence shown here is derived from an EMBL/GenBank/DDBJ whole genome shotgun (WGS) entry which is preliminary data.</text>
</comment>
<evidence type="ECO:0000313" key="4">
    <source>
        <dbReference type="EMBL" id="MBU8545884.1"/>
    </source>
</evidence>
<dbReference type="InterPro" id="IPR006183">
    <property type="entry name" value="Pgluconate_DH"/>
</dbReference>
<dbReference type="RefSeq" id="WP_216877904.1">
    <property type="nucleotide sequence ID" value="NZ_JAERQM010000006.1"/>
</dbReference>
<gene>
    <name evidence="4" type="primary">gnd</name>
    <name evidence="4" type="ORF">JJQ90_19330</name>
</gene>
<dbReference type="InterPro" id="IPR004849">
    <property type="entry name" value="6DGDH_YqeC"/>
</dbReference>
<dbReference type="NCBIfam" id="TIGR00872">
    <property type="entry name" value="gnd_rel"/>
    <property type="match status" value="1"/>
</dbReference>
<dbReference type="InterPro" id="IPR006114">
    <property type="entry name" value="6PGDH_C"/>
</dbReference>
<dbReference type="Pfam" id="PF03446">
    <property type="entry name" value="NAD_binding_2"/>
    <property type="match status" value="1"/>
</dbReference>
<dbReference type="Pfam" id="PF00393">
    <property type="entry name" value="6PGD"/>
    <property type="match status" value="1"/>
</dbReference>
<organism evidence="4 5">
    <name type="scientific">Falsiroseomonas oleicola</name>
    <dbReference type="NCBI Taxonomy" id="2801474"/>
    <lineage>
        <taxon>Bacteria</taxon>
        <taxon>Pseudomonadati</taxon>
        <taxon>Pseudomonadota</taxon>
        <taxon>Alphaproteobacteria</taxon>
        <taxon>Acetobacterales</taxon>
        <taxon>Roseomonadaceae</taxon>
        <taxon>Falsiroseomonas</taxon>
    </lineage>
</organism>
<sequence length="325" mass="34127">MQLGMVGLGRMGGNLVRRLMRAGISCTVWDRDPAVVATLAAEGAEGASDLADLVRRLPAPRAVWVMLPAGAATEEALAQLAGLLEPGDVAIDGGNGMWKDAIRRAGLLRERGIDMLDIGTSGGVWGLARGYCLMIGGPAVPVERLDPIFKALAPGEAAASPTPGRNAEADPRPPQGYVHCGANGAGHFTKMVHNAVEYGMMQAMAEGLELLRQQGSEAVAPELRLDLDVPDITEAWRRGSVVASWLLDLTAQALAADGELSSYSGRVGDSGEGRWAVQAAIESAVPAPVLSAALYSRFRSRQEAPFADRSLSAMRNAFGGHLEPK</sequence>
<name>A0ABS6HB02_9PROT</name>
<keyword evidence="5" id="KW-1185">Reference proteome</keyword>